<accession>A0ABR1LXB5</accession>
<gene>
    <name evidence="1" type="ORF">J3D65DRAFT_275692</name>
</gene>
<sequence>MSSEKLGCFNIVTKSPTEAAEFRYSSPTQLPVNMSMQPPPFNVDALVAWFEENKDALLALKERTTKAESLEEDLCLHVWDETAAQTHVCDTTISDLGSETPRSVSRSASPACTWNPDVGVDDVASEASTEPVVKVDRIRFGISQLDPDMLGYLAECGAIAMEIAHQRWFSFYVDATASKPLNMAWPSSSKVDTECALLCISAQAYVTLAELQVLHPDYMPENNKLLAAVMHARLEGSNYGIPSCLSGLSDPEFDKNTFFDFHEHDFSSLRQREVVRAQAGYW</sequence>
<dbReference type="EMBL" id="JBBPEH010000004">
    <property type="protein sequence ID" value="KAK7539314.1"/>
    <property type="molecule type" value="Genomic_DNA"/>
</dbReference>
<name>A0ABR1LXB5_9PEZI</name>
<organism evidence="1 2">
    <name type="scientific">Phyllosticta citribraziliensis</name>
    <dbReference type="NCBI Taxonomy" id="989973"/>
    <lineage>
        <taxon>Eukaryota</taxon>
        <taxon>Fungi</taxon>
        <taxon>Dikarya</taxon>
        <taxon>Ascomycota</taxon>
        <taxon>Pezizomycotina</taxon>
        <taxon>Dothideomycetes</taxon>
        <taxon>Dothideomycetes incertae sedis</taxon>
        <taxon>Botryosphaeriales</taxon>
        <taxon>Phyllostictaceae</taxon>
        <taxon>Phyllosticta</taxon>
    </lineage>
</organism>
<reference evidence="1 2" key="1">
    <citation type="submission" date="2024-04" db="EMBL/GenBank/DDBJ databases">
        <title>Phyllosticta paracitricarpa is synonymous to the EU quarantine fungus P. citricarpa based on phylogenomic analyses.</title>
        <authorList>
            <consortium name="Lawrence Berkeley National Laboratory"/>
            <person name="Van ingen-buijs V.A."/>
            <person name="Van westerhoven A.C."/>
            <person name="Haridas S."/>
            <person name="Skiadas P."/>
            <person name="Martin F."/>
            <person name="Groenewald J.Z."/>
            <person name="Crous P.W."/>
            <person name="Seidl M.F."/>
        </authorList>
    </citation>
    <scope>NUCLEOTIDE SEQUENCE [LARGE SCALE GENOMIC DNA]</scope>
    <source>
        <strain evidence="1 2">CPC 17464</strain>
    </source>
</reference>
<evidence type="ECO:0000313" key="1">
    <source>
        <dbReference type="EMBL" id="KAK7539314.1"/>
    </source>
</evidence>
<proteinExistence type="predicted"/>
<dbReference type="GeneID" id="92027914"/>
<protein>
    <submittedName>
        <fullName evidence="1">Uncharacterized protein</fullName>
    </submittedName>
</protein>
<keyword evidence="2" id="KW-1185">Reference proteome</keyword>
<comment type="caution">
    <text evidence="1">The sequence shown here is derived from an EMBL/GenBank/DDBJ whole genome shotgun (WGS) entry which is preliminary data.</text>
</comment>
<dbReference type="RefSeq" id="XP_066656585.1">
    <property type="nucleotide sequence ID" value="XM_066795008.1"/>
</dbReference>
<evidence type="ECO:0000313" key="2">
    <source>
        <dbReference type="Proteomes" id="UP001360953"/>
    </source>
</evidence>
<dbReference type="Proteomes" id="UP001360953">
    <property type="component" value="Unassembled WGS sequence"/>
</dbReference>